<dbReference type="Gene3D" id="3.20.20.450">
    <property type="entry name" value="EAL domain"/>
    <property type="match status" value="1"/>
</dbReference>
<dbReference type="SUPFAM" id="SSF141868">
    <property type="entry name" value="EAL domain-like"/>
    <property type="match status" value="1"/>
</dbReference>
<comment type="catalytic activity">
    <reaction evidence="1">
        <text>3',3'-c-di-GMP + H2O = 5'-phosphoguanylyl(3'-&gt;5')guanosine + H(+)</text>
        <dbReference type="Rhea" id="RHEA:24902"/>
        <dbReference type="ChEBI" id="CHEBI:15377"/>
        <dbReference type="ChEBI" id="CHEBI:15378"/>
        <dbReference type="ChEBI" id="CHEBI:58754"/>
        <dbReference type="ChEBI" id="CHEBI:58805"/>
        <dbReference type="EC" id="3.1.4.52"/>
    </reaction>
    <physiologicalReaction direction="left-to-right" evidence="1">
        <dbReference type="Rhea" id="RHEA:24903"/>
    </physiologicalReaction>
</comment>
<feature type="domain" description="EAL" evidence="4">
    <location>
        <begin position="486"/>
        <end position="740"/>
    </location>
</feature>
<dbReference type="InterPro" id="IPR035919">
    <property type="entry name" value="EAL_sf"/>
</dbReference>
<evidence type="ECO:0000256" key="1">
    <source>
        <dbReference type="ARBA" id="ARBA00051114"/>
    </source>
</evidence>
<sequence>MQRGYDDFVVLRCATEKLLLRALPNMKSVNFPNNVLADEDNAVPIVTVSGCRQDIFLACPAVVYLCHGDNDFAITFVSDNIKHQFGYERSDFEGKSAFWLDRIHPDDRARVIKNLATLPASETVIQEYRLLNKKGRYRWVRDELRMVASKDGGGREIVGSWLDITEHKVIEQKLRTSRAYLEEVQRIGRIGSWDWDIENNSFHCSAEFYRILGADPDTFVFSIDALCGAVHRENQAQVRMELEKALASGGSYSINCRIDSGDSVTRYVYFQGQVTLGDGNQPVRATGTVLDVTDFKLIEQDLEKKQSHLNYLAYYDSLTGLPNRELFQDRLTRAVKRVERTKAMTALLFLDLDLFKKINDTMGHRAGDKLLLQVAERMTVHLRYAVDTIARFGGDEFVILIEDVSEIKYVARIAQRILNSLESPFFLDNRKCYVSASIGISVCRSSDEENESLLKRADVAMYEAKKCGRNTFRFYSREMDIRAHEFLLLENDLRQALENDEFILHYQPKLELSSGRVFGVEALLRWHHPEKGLIAPGDFIPLLEESGLIVPVGKKVLQSACAYAKSLQEAGIPPLQMSVNISMSQFKDPGFLTLVTEILQKTSLDPRLLELEITESVAMENVGETISRLKSLRQMGVCLAIDDFGKGFSSLNHLKHLPITTLKIDKGFVQDVHKDTRDLAIIEAILFVAQKIDCGVIAEGIETKEQLRLLCQAGCTKGQGYFFSKPLAEKEFAAYCAESDRIL</sequence>
<dbReference type="Gene3D" id="3.30.450.20">
    <property type="entry name" value="PAS domain"/>
    <property type="match status" value="2"/>
</dbReference>
<dbReference type="InterPro" id="IPR043128">
    <property type="entry name" value="Rev_trsase/Diguanyl_cyclase"/>
</dbReference>
<dbReference type="PANTHER" id="PTHR44757">
    <property type="entry name" value="DIGUANYLATE CYCLASE DGCP"/>
    <property type="match status" value="1"/>
</dbReference>
<dbReference type="PROSITE" id="PS50113">
    <property type="entry name" value="PAC"/>
    <property type="match status" value="1"/>
</dbReference>
<dbReference type="PROSITE" id="PS50112">
    <property type="entry name" value="PAS"/>
    <property type="match status" value="1"/>
</dbReference>
<dbReference type="OrthoDB" id="9759431at2"/>
<dbReference type="InterPro" id="IPR000160">
    <property type="entry name" value="GGDEF_dom"/>
</dbReference>
<feature type="domain" description="GGDEF" evidence="5">
    <location>
        <begin position="343"/>
        <end position="477"/>
    </location>
</feature>
<dbReference type="CDD" id="cd01949">
    <property type="entry name" value="GGDEF"/>
    <property type="match status" value="1"/>
</dbReference>
<dbReference type="SMART" id="SM00086">
    <property type="entry name" value="PAC"/>
    <property type="match status" value="2"/>
</dbReference>
<dbReference type="GO" id="GO:0071111">
    <property type="term" value="F:cyclic-guanylate-specific phosphodiesterase activity"/>
    <property type="evidence" value="ECO:0007669"/>
    <property type="project" value="UniProtKB-EC"/>
</dbReference>
<dbReference type="Pfam" id="PF08447">
    <property type="entry name" value="PAS_3"/>
    <property type="match status" value="2"/>
</dbReference>
<dbReference type="GO" id="GO:0071732">
    <property type="term" value="P:cellular response to nitric oxide"/>
    <property type="evidence" value="ECO:0007669"/>
    <property type="project" value="UniProtKB-ARBA"/>
</dbReference>
<dbReference type="STRING" id="91360.SAMN05660330_03588"/>
<evidence type="ECO:0000313" key="7">
    <source>
        <dbReference type="Proteomes" id="UP000199073"/>
    </source>
</evidence>
<dbReference type="InterPro" id="IPR029787">
    <property type="entry name" value="Nucleotide_cyclase"/>
</dbReference>
<dbReference type="SUPFAM" id="SSF55785">
    <property type="entry name" value="PYP-like sensor domain (PAS domain)"/>
    <property type="match status" value="2"/>
</dbReference>
<dbReference type="InterPro" id="IPR013655">
    <property type="entry name" value="PAS_fold_3"/>
</dbReference>
<dbReference type="FunFam" id="3.20.20.450:FF:000001">
    <property type="entry name" value="Cyclic di-GMP phosphodiesterase yahA"/>
    <property type="match status" value="1"/>
</dbReference>
<name>A0A1H0UJM0_9BACT</name>
<protein>
    <submittedName>
        <fullName evidence="6">PAS domain S-box-containing protein/diguanylate cyclase (GGDEF) domain-containing protein</fullName>
    </submittedName>
</protein>
<dbReference type="PROSITE" id="PS50883">
    <property type="entry name" value="EAL"/>
    <property type="match status" value="1"/>
</dbReference>
<dbReference type="NCBIfam" id="TIGR00229">
    <property type="entry name" value="sensory_box"/>
    <property type="match status" value="1"/>
</dbReference>
<dbReference type="Proteomes" id="UP000199073">
    <property type="component" value="Unassembled WGS sequence"/>
</dbReference>
<dbReference type="PANTHER" id="PTHR44757:SF2">
    <property type="entry name" value="BIOFILM ARCHITECTURE MAINTENANCE PROTEIN MBAA"/>
    <property type="match status" value="1"/>
</dbReference>
<dbReference type="AlphaFoldDB" id="A0A1H0UJM0"/>
<dbReference type="Pfam" id="PF00563">
    <property type="entry name" value="EAL"/>
    <property type="match status" value="1"/>
</dbReference>
<feature type="domain" description="PAS" evidence="2">
    <location>
        <begin position="69"/>
        <end position="122"/>
    </location>
</feature>
<dbReference type="SMART" id="SM00267">
    <property type="entry name" value="GGDEF"/>
    <property type="match status" value="1"/>
</dbReference>
<reference evidence="6 7" key="1">
    <citation type="submission" date="2016-10" db="EMBL/GenBank/DDBJ databases">
        <authorList>
            <person name="de Groot N.N."/>
        </authorList>
    </citation>
    <scope>NUCLEOTIDE SEQUENCE [LARGE SCALE GENOMIC DNA]</scope>
    <source>
        <strain evidence="6 7">DSM 12130</strain>
    </source>
</reference>
<dbReference type="PROSITE" id="PS50887">
    <property type="entry name" value="GGDEF"/>
    <property type="match status" value="1"/>
</dbReference>
<dbReference type="CDD" id="cd00130">
    <property type="entry name" value="PAS"/>
    <property type="match status" value="1"/>
</dbReference>
<dbReference type="SMART" id="SM00091">
    <property type="entry name" value="PAS"/>
    <property type="match status" value="2"/>
</dbReference>
<dbReference type="InterPro" id="IPR001610">
    <property type="entry name" value="PAC"/>
</dbReference>
<dbReference type="SMART" id="SM00052">
    <property type="entry name" value="EAL"/>
    <property type="match status" value="1"/>
</dbReference>
<feature type="domain" description="PAC" evidence="3">
    <location>
        <begin position="124"/>
        <end position="176"/>
    </location>
</feature>
<proteinExistence type="predicted"/>
<evidence type="ECO:0000313" key="6">
    <source>
        <dbReference type="EMBL" id="SDP66389.1"/>
    </source>
</evidence>
<dbReference type="InterPro" id="IPR000700">
    <property type="entry name" value="PAS-assoc_C"/>
</dbReference>
<dbReference type="Gene3D" id="3.30.70.270">
    <property type="match status" value="1"/>
</dbReference>
<dbReference type="InterPro" id="IPR035965">
    <property type="entry name" value="PAS-like_dom_sf"/>
</dbReference>
<evidence type="ECO:0000259" key="5">
    <source>
        <dbReference type="PROSITE" id="PS50887"/>
    </source>
</evidence>
<dbReference type="CDD" id="cd01948">
    <property type="entry name" value="EAL"/>
    <property type="match status" value="1"/>
</dbReference>
<keyword evidence="7" id="KW-1185">Reference proteome</keyword>
<organism evidence="6 7">
    <name type="scientific">Desulforhopalus singaporensis</name>
    <dbReference type="NCBI Taxonomy" id="91360"/>
    <lineage>
        <taxon>Bacteria</taxon>
        <taxon>Pseudomonadati</taxon>
        <taxon>Thermodesulfobacteriota</taxon>
        <taxon>Desulfobulbia</taxon>
        <taxon>Desulfobulbales</taxon>
        <taxon>Desulfocapsaceae</taxon>
        <taxon>Desulforhopalus</taxon>
    </lineage>
</organism>
<dbReference type="InterPro" id="IPR052155">
    <property type="entry name" value="Biofilm_reg_signaling"/>
</dbReference>
<evidence type="ECO:0000259" key="4">
    <source>
        <dbReference type="PROSITE" id="PS50883"/>
    </source>
</evidence>
<dbReference type="InterPro" id="IPR000014">
    <property type="entry name" value="PAS"/>
</dbReference>
<dbReference type="RefSeq" id="WP_092225336.1">
    <property type="nucleotide sequence ID" value="NZ_FNJI01000033.1"/>
</dbReference>
<evidence type="ECO:0000259" key="3">
    <source>
        <dbReference type="PROSITE" id="PS50113"/>
    </source>
</evidence>
<dbReference type="SUPFAM" id="SSF55073">
    <property type="entry name" value="Nucleotide cyclase"/>
    <property type="match status" value="1"/>
</dbReference>
<dbReference type="FunFam" id="3.30.70.270:FF:000001">
    <property type="entry name" value="Diguanylate cyclase domain protein"/>
    <property type="match status" value="1"/>
</dbReference>
<evidence type="ECO:0000259" key="2">
    <source>
        <dbReference type="PROSITE" id="PS50112"/>
    </source>
</evidence>
<dbReference type="NCBIfam" id="TIGR00254">
    <property type="entry name" value="GGDEF"/>
    <property type="match status" value="1"/>
</dbReference>
<accession>A0A1H0UJM0</accession>
<dbReference type="EMBL" id="FNJI01000033">
    <property type="protein sequence ID" value="SDP66389.1"/>
    <property type="molecule type" value="Genomic_DNA"/>
</dbReference>
<dbReference type="Pfam" id="PF00990">
    <property type="entry name" value="GGDEF"/>
    <property type="match status" value="1"/>
</dbReference>
<dbReference type="InterPro" id="IPR001633">
    <property type="entry name" value="EAL_dom"/>
</dbReference>
<gene>
    <name evidence="6" type="ORF">SAMN05660330_03588</name>
</gene>